<dbReference type="OrthoDB" id="103556at2"/>
<dbReference type="Gene3D" id="3.40.50.300">
    <property type="entry name" value="P-loop containing nucleotide triphosphate hydrolases"/>
    <property type="match status" value="2"/>
</dbReference>
<protein>
    <recommendedName>
        <fullName evidence="4">Rad50/SbcC-type AAA domain-containing protein</fullName>
    </recommendedName>
</protein>
<evidence type="ECO:0000256" key="1">
    <source>
        <dbReference type="SAM" id="Coils"/>
    </source>
</evidence>
<dbReference type="AlphaFoldDB" id="A0A172TG50"/>
<feature type="coiled-coil region" evidence="1">
    <location>
        <begin position="263"/>
        <end position="290"/>
    </location>
</feature>
<feature type="coiled-coil region" evidence="1">
    <location>
        <begin position="202"/>
        <end position="229"/>
    </location>
</feature>
<keyword evidence="1" id="KW-0175">Coiled coil</keyword>
<dbReference type="STRING" id="1178515.SY83_05540"/>
<evidence type="ECO:0000313" key="3">
    <source>
        <dbReference type="Proteomes" id="UP000076927"/>
    </source>
</evidence>
<dbReference type="Proteomes" id="UP000076927">
    <property type="component" value="Chromosome"/>
</dbReference>
<dbReference type="InterPro" id="IPR027417">
    <property type="entry name" value="P-loop_NTPase"/>
</dbReference>
<evidence type="ECO:0008006" key="4">
    <source>
        <dbReference type="Google" id="ProtNLM"/>
    </source>
</evidence>
<dbReference type="PATRIC" id="fig|1178515.4.peg.1124"/>
<evidence type="ECO:0000313" key="2">
    <source>
        <dbReference type="EMBL" id="ANE45857.1"/>
    </source>
</evidence>
<accession>A0A172TG50</accession>
<sequence length="615" mass="70120">MAGFYIKELRVTGIGVQDASVIFEKGLNVINGPSNTGKSYIFNCIDYIFGASKLKTFKLSESYDDVFLEIRDNVSDRPKTIYRSISNANRIYYSDTDISGFVIRKDNKLLADHDAKNENNISRFLLKQIGLSENKQLLTNQSGKKKGLGFRGIANLSLINETKIISDEESPIFNKVKTDESYCKSLFRYLLTQVDDAKCEEIEKKEIRKARLESKIEYIEQEISELKVSLIQQTELLEKSDASIRMEIYGAELAEVENRINTKKSIITQCRKEQNELNNQKNRFSLLLERFSVLKEQYTNDLERLEFIHAGGDFLDQLTVNACPVCNNEMVDEIPKDDISDLFAASMTERRKLSSYIEGLESTISDTNEQLMDINIKMGGLQETIDKEICVLEGINSSELVPLKSLMNDYMNYLDITNKIESINARIVHKLNDLESYEQKLAQKQGKLNYDTKISSEIIKELMKTIEKTLVSWGYSDKENIEVLFDEKEQDIVINGQPRKSNGKGYRAFFYAAFSVSLMDYLISKNAPFSKVIILDSPVTTLKENEIKSGNFDEGDIIDVSMQDKMFESLSKCSSEKQVIIIENKELPTGLTNCNHIAFTKGERAGRYGFFPVSD</sequence>
<dbReference type="KEGG" id="pswu:SY83_05540"/>
<dbReference type="RefSeq" id="WP_068605020.1">
    <property type="nucleotide sequence ID" value="NZ_CP011388.1"/>
</dbReference>
<name>A0A172TG50_9BACL</name>
<dbReference type="EMBL" id="CP011388">
    <property type="protein sequence ID" value="ANE45857.1"/>
    <property type="molecule type" value="Genomic_DNA"/>
</dbReference>
<reference evidence="2 3" key="1">
    <citation type="submission" date="2015-01" db="EMBL/GenBank/DDBJ databases">
        <title>Paenibacillus swuensis/DY6/whole genome sequencing.</title>
        <authorList>
            <person name="Kim M.K."/>
            <person name="Srinivasan S."/>
            <person name="Lee J.-J."/>
        </authorList>
    </citation>
    <scope>NUCLEOTIDE SEQUENCE [LARGE SCALE GENOMIC DNA]</scope>
    <source>
        <strain evidence="2 3">DY6</strain>
    </source>
</reference>
<organism evidence="2 3">
    <name type="scientific">Paenibacillus swuensis</name>
    <dbReference type="NCBI Taxonomy" id="1178515"/>
    <lineage>
        <taxon>Bacteria</taxon>
        <taxon>Bacillati</taxon>
        <taxon>Bacillota</taxon>
        <taxon>Bacilli</taxon>
        <taxon>Bacillales</taxon>
        <taxon>Paenibacillaceae</taxon>
        <taxon>Paenibacillus</taxon>
    </lineage>
</organism>
<keyword evidence="3" id="KW-1185">Reference proteome</keyword>
<proteinExistence type="predicted"/>
<gene>
    <name evidence="2" type="ORF">SY83_05540</name>
</gene>
<dbReference type="SUPFAM" id="SSF52540">
    <property type="entry name" value="P-loop containing nucleoside triphosphate hydrolases"/>
    <property type="match status" value="1"/>
</dbReference>